<reference evidence="2 3" key="1">
    <citation type="submission" date="2020-07" db="EMBL/GenBank/DDBJ databases">
        <title>Natrinema (YPL30) sp. nov. and Haloterrigena xxxxxx (YPL8) sp. nov., isolated from a salt mine.</title>
        <authorList>
            <person name="Cui H."/>
        </authorList>
    </citation>
    <scope>NUCLEOTIDE SEQUENCE [LARGE SCALE GENOMIC DNA]</scope>
    <source>
        <strain evidence="2 3">YPL13</strain>
    </source>
</reference>
<dbReference type="GeneID" id="56141886"/>
<dbReference type="KEGG" id="nay:HYG81_01735"/>
<evidence type="ECO:0000313" key="2">
    <source>
        <dbReference type="EMBL" id="QLK26366.1"/>
    </source>
</evidence>
<proteinExistence type="predicted"/>
<keyword evidence="1" id="KW-1133">Transmembrane helix</keyword>
<dbReference type="Pfam" id="PF26161">
    <property type="entry name" value="DUF8044"/>
    <property type="match status" value="1"/>
</dbReference>
<accession>A0A7D6GWB1</accession>
<protein>
    <submittedName>
        <fullName evidence="2">Uncharacterized protein</fullName>
    </submittedName>
</protein>
<name>A0A7D6GWB1_9EURY</name>
<keyword evidence="1" id="KW-0812">Transmembrane</keyword>
<dbReference type="Proteomes" id="UP000510869">
    <property type="component" value="Chromosome"/>
</dbReference>
<keyword evidence="1" id="KW-0472">Membrane</keyword>
<dbReference type="EMBL" id="CP059154">
    <property type="protein sequence ID" value="QLK26366.1"/>
    <property type="molecule type" value="Genomic_DNA"/>
</dbReference>
<dbReference type="RefSeq" id="WP_180841539.1">
    <property type="nucleotide sequence ID" value="NZ_CP059154.1"/>
</dbReference>
<organism evidence="2 3">
    <name type="scientific">Natrinema zhouii</name>
    <dbReference type="NCBI Taxonomy" id="1710539"/>
    <lineage>
        <taxon>Archaea</taxon>
        <taxon>Methanobacteriati</taxon>
        <taxon>Methanobacteriota</taxon>
        <taxon>Stenosarchaea group</taxon>
        <taxon>Halobacteria</taxon>
        <taxon>Halobacteriales</taxon>
        <taxon>Natrialbaceae</taxon>
        <taxon>Natrinema</taxon>
    </lineage>
</organism>
<evidence type="ECO:0000313" key="3">
    <source>
        <dbReference type="Proteomes" id="UP000510869"/>
    </source>
</evidence>
<keyword evidence="3" id="KW-1185">Reference proteome</keyword>
<feature type="transmembrane region" description="Helical" evidence="1">
    <location>
        <begin position="9"/>
        <end position="26"/>
    </location>
</feature>
<feature type="transmembrane region" description="Helical" evidence="1">
    <location>
        <begin position="32"/>
        <end position="51"/>
    </location>
</feature>
<dbReference type="AlphaFoldDB" id="A0A7D6GWB1"/>
<evidence type="ECO:0000256" key="1">
    <source>
        <dbReference type="SAM" id="Phobius"/>
    </source>
</evidence>
<feature type="transmembrane region" description="Helical" evidence="1">
    <location>
        <begin position="63"/>
        <end position="87"/>
    </location>
</feature>
<dbReference type="InterPro" id="IPR058357">
    <property type="entry name" value="DUF8044"/>
</dbReference>
<gene>
    <name evidence="2" type="ORF">HYG81_01735</name>
</gene>
<dbReference type="OrthoDB" id="146654at2157"/>
<sequence>MSTPLRHRFVHAQIAWLLGVVLALTIADAFSFTLFALLGVIGFITIIELLTPADVPTRWRDDLDVVVTVALLVAVVAVNARLVQLFAPDVLP</sequence>